<protein>
    <recommendedName>
        <fullName evidence="4">CARDB domain-containing protein</fullName>
    </recommendedName>
</protein>
<reference evidence="2 3" key="1">
    <citation type="submission" date="2019-08" db="EMBL/GenBank/DDBJ databases">
        <authorList>
            <person name="Vazquez-Campos X."/>
        </authorList>
    </citation>
    <scope>NUCLEOTIDE SEQUENCE [LARGE SCALE GENOMIC DNA]</scope>
    <source>
        <strain evidence="2">LFW-283_2</strain>
    </source>
</reference>
<feature type="region of interest" description="Disordered" evidence="1">
    <location>
        <begin position="1"/>
        <end position="20"/>
    </location>
</feature>
<evidence type="ECO:0000256" key="1">
    <source>
        <dbReference type="SAM" id="MobiDB-lite"/>
    </source>
</evidence>
<dbReference type="AlphaFoldDB" id="A0A5E4LSC0"/>
<organism evidence="2 3">
    <name type="scientific">Candidatus Bilamarchaeum dharawalense</name>
    <dbReference type="NCBI Taxonomy" id="2885759"/>
    <lineage>
        <taxon>Archaea</taxon>
        <taxon>Candidatus Micrarchaeota</taxon>
        <taxon>Candidatus Micrarchaeia</taxon>
        <taxon>Candidatus Anstonellales</taxon>
        <taxon>Candidatus Bilamarchaeaceae</taxon>
        <taxon>Candidatus Bilamarchaeum</taxon>
    </lineage>
</organism>
<gene>
    <name evidence="2" type="ORF">LFW2832_01212</name>
</gene>
<evidence type="ECO:0008006" key="4">
    <source>
        <dbReference type="Google" id="ProtNLM"/>
    </source>
</evidence>
<name>A0A5E4LSC0_9ARCH</name>
<evidence type="ECO:0000313" key="2">
    <source>
        <dbReference type="EMBL" id="VVC02726.1"/>
    </source>
</evidence>
<evidence type="ECO:0000313" key="3">
    <source>
        <dbReference type="Proteomes" id="UP000789941"/>
    </source>
</evidence>
<dbReference type="Proteomes" id="UP000789941">
    <property type="component" value="Unassembled WGS sequence"/>
</dbReference>
<accession>A0A5E4LSC0</accession>
<dbReference type="EMBL" id="CABMJJ010000002">
    <property type="protein sequence ID" value="VVC02726.1"/>
    <property type="molecule type" value="Genomic_DNA"/>
</dbReference>
<comment type="caution">
    <text evidence="2">The sequence shown here is derived from an EMBL/GenBank/DDBJ whole genome shotgun (WGS) entry which is preliminary data.</text>
</comment>
<sequence>MGLLDSILGKTSDEPPPKATANPFNVSIAFAPLRLSAHNRSSVNLIVKVKNISRSPQMISVDALLQKGAMLGFDPACINKAAEKRVGELQPGDTTEAQITLWSNSQTKPGSYSVEVSVYSHYISYDKVLNYIKKSTTIRAV</sequence>
<proteinExistence type="predicted"/>